<protein>
    <recommendedName>
        <fullName evidence="12">Sulfite reductase, beta subunit (Hemoprotein)</fullName>
    </recommendedName>
</protein>
<proteinExistence type="predicted"/>
<accession>A0A1X0XL02</accession>
<dbReference type="Gene3D" id="3.30.413.10">
    <property type="entry name" value="Sulfite Reductase Hemoprotein, domain 1"/>
    <property type="match status" value="2"/>
</dbReference>
<dbReference type="GO" id="GO:0020037">
    <property type="term" value="F:heme binding"/>
    <property type="evidence" value="ECO:0007669"/>
    <property type="project" value="InterPro"/>
</dbReference>
<dbReference type="GO" id="GO:0016491">
    <property type="term" value="F:oxidoreductase activity"/>
    <property type="evidence" value="ECO:0007669"/>
    <property type="project" value="UniProtKB-KW"/>
</dbReference>
<dbReference type="Gene3D" id="3.90.480.10">
    <property type="entry name" value="Sulfite Reductase Hemoprotein,Domain 2"/>
    <property type="match status" value="1"/>
</dbReference>
<dbReference type="InterPro" id="IPR051329">
    <property type="entry name" value="NIR_SIR_4Fe-4S"/>
</dbReference>
<dbReference type="RefSeq" id="WP_085011882.1">
    <property type="nucleotide sequence ID" value="NZ_NAAD01000038.1"/>
</dbReference>
<dbReference type="Pfam" id="PF03460">
    <property type="entry name" value="NIR_SIR_ferr"/>
    <property type="match status" value="2"/>
</dbReference>
<keyword evidence="5" id="KW-0408">Iron</keyword>
<dbReference type="EMBL" id="NAAD01000038">
    <property type="protein sequence ID" value="ORJ53585.1"/>
    <property type="molecule type" value="Genomic_DNA"/>
</dbReference>
<feature type="domain" description="Nitrite/sulphite reductase 4Fe-4S" evidence="8">
    <location>
        <begin position="110"/>
        <end position="234"/>
    </location>
</feature>
<dbReference type="PANTHER" id="PTHR32439:SF9">
    <property type="entry name" value="BLR3264 PROTEIN"/>
    <property type="match status" value="1"/>
</dbReference>
<keyword evidence="6" id="KW-0411">Iron-sulfur</keyword>
<dbReference type="InterPro" id="IPR005117">
    <property type="entry name" value="NiRdtase/SiRdtase_haem-b_fer"/>
</dbReference>
<dbReference type="STRING" id="1969733.B5V00_16360"/>
<evidence type="ECO:0000256" key="2">
    <source>
        <dbReference type="ARBA" id="ARBA00022617"/>
    </source>
</evidence>
<evidence type="ECO:0000256" key="1">
    <source>
        <dbReference type="ARBA" id="ARBA00022485"/>
    </source>
</evidence>
<comment type="caution">
    <text evidence="10">The sequence shown here is derived from an EMBL/GenBank/DDBJ whole genome shotgun (WGS) entry which is preliminary data.</text>
</comment>
<dbReference type="InterPro" id="IPR036136">
    <property type="entry name" value="Nit/Sulf_reduc_fer-like_dom_sf"/>
</dbReference>
<feature type="domain" description="Nitrite/Sulfite reductase ferredoxin-like" evidence="9">
    <location>
        <begin position="260"/>
        <end position="314"/>
    </location>
</feature>
<reference evidence="10 11" key="1">
    <citation type="submission" date="2017-03" db="EMBL/GenBank/DDBJ databases">
        <title>Genome sequence of Geothermobacter sp. EPR-M, Deep-Sea Iron Reducer.</title>
        <authorList>
            <person name="Tully B."/>
            <person name="Savalia P."/>
            <person name="Abuyen K."/>
            <person name="Baughan C."/>
            <person name="Romero E."/>
            <person name="Ronkowski C."/>
            <person name="Torres B."/>
            <person name="Tremblay J."/>
            <person name="Trujillo A."/>
            <person name="Tyler M."/>
            <person name="Perez-Rodriguez I."/>
            <person name="Amend J."/>
        </authorList>
    </citation>
    <scope>NUCLEOTIDE SEQUENCE [LARGE SCALE GENOMIC DNA]</scope>
    <source>
        <strain evidence="10 11">EPR-M</strain>
    </source>
</reference>
<feature type="region of interest" description="Disordered" evidence="7">
    <location>
        <begin position="236"/>
        <end position="257"/>
    </location>
</feature>
<dbReference type="Pfam" id="PF01077">
    <property type="entry name" value="NIR_SIR"/>
    <property type="match status" value="1"/>
</dbReference>
<dbReference type="Proteomes" id="UP000193136">
    <property type="component" value="Unassembled WGS sequence"/>
</dbReference>
<feature type="domain" description="Nitrite/Sulfite reductase ferredoxin-like" evidence="9">
    <location>
        <begin position="15"/>
        <end position="80"/>
    </location>
</feature>
<keyword evidence="2" id="KW-0349">Heme</keyword>
<dbReference type="AlphaFoldDB" id="A0A1X0XL02"/>
<dbReference type="InterPro" id="IPR045854">
    <property type="entry name" value="NO2/SO3_Rdtase_4Fe4S_sf"/>
</dbReference>
<evidence type="ECO:0000256" key="7">
    <source>
        <dbReference type="SAM" id="MobiDB-lite"/>
    </source>
</evidence>
<evidence type="ECO:0000256" key="5">
    <source>
        <dbReference type="ARBA" id="ARBA00023004"/>
    </source>
</evidence>
<dbReference type="GO" id="GO:0046872">
    <property type="term" value="F:metal ion binding"/>
    <property type="evidence" value="ECO:0007669"/>
    <property type="project" value="UniProtKB-KW"/>
</dbReference>
<keyword evidence="3" id="KW-0479">Metal-binding</keyword>
<evidence type="ECO:0000256" key="3">
    <source>
        <dbReference type="ARBA" id="ARBA00022723"/>
    </source>
</evidence>
<dbReference type="InterPro" id="IPR006067">
    <property type="entry name" value="NO2/SO3_Rdtase_4Fe4S_dom"/>
</dbReference>
<dbReference type="PANTHER" id="PTHR32439">
    <property type="entry name" value="FERREDOXIN--NITRITE REDUCTASE, CHLOROPLASTIC"/>
    <property type="match status" value="1"/>
</dbReference>
<dbReference type="SUPFAM" id="SSF55124">
    <property type="entry name" value="Nitrite/Sulfite reductase N-terminal domain-like"/>
    <property type="match status" value="2"/>
</dbReference>
<sequence length="449" mass="49016">MNYDPQQLRLDGIYQQTGEDRWMQRIKVPAGALASEQGLKVAELAERYAGGRLHLTTRCSIELHDLSGKDLAAVNRGLASVGLTGRGACGGAVRGISCSTSSSVNYPACQALARKLQRHFAGNPYFEGLPKKFKIGIDGEKGRGRHLIQDTGLVYAGEKGGQNLWDVWCAGGLGREPRAGLLLGERIPESRLIPLIEGLVLLYREQVEKGKRLKHLVKRVGEEEFRRLLREKTPEPPAYLPASGLGETLSERPGSGEEPLTVPIFAGELDVAAMRLLCRLATRYADGVLLLTADQDITLVCDSEKHRSALQQRLILKQLGEQATRPQPVFRVCPGNHECRMGLCATRDIARSIINELPPAAMGLRFAISGCPNSCSQPQLADYGILPRKLVKDGNGNHSPRFDLLKRDGEGLGDIIAENLDLQQLRDAIQLELDPAEQAVFAPTADGMI</sequence>
<dbReference type="SUPFAM" id="SSF56014">
    <property type="entry name" value="Nitrite and sulphite reductase 4Fe-4S domain-like"/>
    <property type="match status" value="2"/>
</dbReference>
<evidence type="ECO:0000313" key="10">
    <source>
        <dbReference type="EMBL" id="ORJ53585.1"/>
    </source>
</evidence>
<gene>
    <name evidence="10" type="ORF">B5V00_16360</name>
</gene>
<dbReference type="OrthoDB" id="9803707at2"/>
<evidence type="ECO:0000259" key="9">
    <source>
        <dbReference type="Pfam" id="PF03460"/>
    </source>
</evidence>
<keyword evidence="11" id="KW-1185">Reference proteome</keyword>
<evidence type="ECO:0008006" key="12">
    <source>
        <dbReference type="Google" id="ProtNLM"/>
    </source>
</evidence>
<organism evidence="10 11">
    <name type="scientific">Geothermobacter hydrogeniphilus</name>
    <dbReference type="NCBI Taxonomy" id="1969733"/>
    <lineage>
        <taxon>Bacteria</taxon>
        <taxon>Pseudomonadati</taxon>
        <taxon>Thermodesulfobacteriota</taxon>
        <taxon>Desulfuromonadia</taxon>
        <taxon>Desulfuromonadales</taxon>
        <taxon>Geothermobacteraceae</taxon>
        <taxon>Geothermobacter</taxon>
    </lineage>
</organism>
<evidence type="ECO:0000256" key="6">
    <source>
        <dbReference type="ARBA" id="ARBA00023014"/>
    </source>
</evidence>
<evidence type="ECO:0000259" key="8">
    <source>
        <dbReference type="Pfam" id="PF01077"/>
    </source>
</evidence>
<evidence type="ECO:0000313" key="11">
    <source>
        <dbReference type="Proteomes" id="UP000193136"/>
    </source>
</evidence>
<dbReference type="GO" id="GO:0051539">
    <property type="term" value="F:4 iron, 4 sulfur cluster binding"/>
    <property type="evidence" value="ECO:0007669"/>
    <property type="project" value="UniProtKB-KW"/>
</dbReference>
<keyword evidence="4" id="KW-0560">Oxidoreductase</keyword>
<keyword evidence="1" id="KW-0004">4Fe-4S</keyword>
<name>A0A1X0XL02_9BACT</name>
<evidence type="ECO:0000256" key="4">
    <source>
        <dbReference type="ARBA" id="ARBA00023002"/>
    </source>
</evidence>